<accession>A0A635R8A0</accession>
<dbReference type="EMBL" id="AAMIYH010000015">
    <property type="protein sequence ID" value="EDH8302979.1"/>
    <property type="molecule type" value="Genomic_DNA"/>
</dbReference>
<gene>
    <name evidence="1" type="ORF">CB695_16025</name>
</gene>
<evidence type="ECO:0000313" key="1">
    <source>
        <dbReference type="EMBL" id="EDH8302979.1"/>
    </source>
</evidence>
<dbReference type="SUPFAM" id="SSF55729">
    <property type="entry name" value="Acyl-CoA N-acyltransferases (Nat)"/>
    <property type="match status" value="1"/>
</dbReference>
<keyword evidence="1" id="KW-0808">Transferase</keyword>
<protein>
    <submittedName>
        <fullName evidence="1">GNAT family N-acetyltransferase</fullName>
    </submittedName>
</protein>
<name>A0A635R8A0_SALET</name>
<dbReference type="InterPro" id="IPR016181">
    <property type="entry name" value="Acyl_CoA_acyltransferase"/>
</dbReference>
<organism evidence="1">
    <name type="scientific">Salmonella enterica subsp. enterica serovar Chester</name>
    <dbReference type="NCBI Taxonomy" id="149386"/>
    <lineage>
        <taxon>Bacteria</taxon>
        <taxon>Pseudomonadati</taxon>
        <taxon>Pseudomonadota</taxon>
        <taxon>Gammaproteobacteria</taxon>
        <taxon>Enterobacterales</taxon>
        <taxon>Enterobacteriaceae</taxon>
        <taxon>Salmonella</taxon>
    </lineage>
</organism>
<comment type="caution">
    <text evidence="1">The sequence shown here is derived from an EMBL/GenBank/DDBJ whole genome shotgun (WGS) entry which is preliminary data.</text>
</comment>
<dbReference type="GO" id="GO:0016740">
    <property type="term" value="F:transferase activity"/>
    <property type="evidence" value="ECO:0007669"/>
    <property type="project" value="UniProtKB-KW"/>
</dbReference>
<sequence>MTLAVEDDITHGIAIWEPGNLIYLVVAEGSRRFGVGSFLLQYVQLNSDRQMVTCRVHPSNIDGLCFFSKKGYQIDRWYIASDSRRYFRMTNGNVVSSYAPPEEGYLVDFIENTPIFLSVADKIY</sequence>
<dbReference type="AlphaFoldDB" id="A0A635R8A0"/>
<proteinExistence type="predicted"/>
<reference evidence="1" key="1">
    <citation type="submission" date="2018-07" db="EMBL/GenBank/DDBJ databases">
        <authorList>
            <person name="Ashton P.M."/>
            <person name="Dallman T."/>
            <person name="Nair S."/>
            <person name="De Pinna E."/>
            <person name="Peters T."/>
            <person name="Grant K."/>
        </authorList>
    </citation>
    <scope>NUCLEOTIDE SEQUENCE</scope>
    <source>
        <strain evidence="1">368335</strain>
    </source>
</reference>
<dbReference type="Gene3D" id="3.40.630.30">
    <property type="match status" value="1"/>
</dbReference>